<feature type="domain" description="Protein kinase" evidence="11">
    <location>
        <begin position="19"/>
        <end position="279"/>
    </location>
</feature>
<evidence type="ECO:0000256" key="10">
    <source>
        <dbReference type="SAM" id="MobiDB-lite"/>
    </source>
</evidence>
<dbReference type="FunFam" id="3.30.200.20:FF:000035">
    <property type="entry name" value="Serine/threonine protein kinase Stk1"/>
    <property type="match status" value="1"/>
</dbReference>
<dbReference type="Pfam" id="PF00553">
    <property type="entry name" value="CBM_2"/>
    <property type="match status" value="1"/>
</dbReference>
<dbReference type="InterPro" id="IPR017441">
    <property type="entry name" value="Protein_kinase_ATP_BS"/>
</dbReference>
<sequence>MDMGIGEAMEAVRLLTDRYRLLDRLGAGGMSVVWRAHDEVLGRHVAVKMLSSRFAGDAGSRDRIRAEAQAAARLSHPHITSVYDYGEAVEPDGTRVPFVVMELINGTTLESRLAQEVLPWSAAIRIAAEVAAALAAAHAQGLVHRDIKPANVMLTATGVKVVDFGIAALVGADADRTTNILGTPAYLAPERLKGKAVTPASDVYALGLLLFRMLTGRLPWQAETVTQMITAHWYTDPGPLPPIAGLPAAVADVCTRSLAKEPEDRPMADVAARTLAAAVGMRAAVPFDDTLTWSPAPVQDAETAVLSTVGSTSAIDSAKAHRPWQAAAAAALGALSGIKTSLKTGRWREHRRWLAVGAAALVTVTGLTAWATAGSQTQSTAEALPAQQQATAPPISCEVRYQTRRDQGGTFDVDLAVVNSGARPVENWTLRFDFPADQRLASGTGATWAQSGQAVTARGSAAIVPGATATAGMTGGYQASNPIPTAFTLNDAPCRATVTGAPAAIPVNNGTPANNDTAANNGGGPGAKNRWDKGSKEKKGGKHDD</sequence>
<evidence type="ECO:0000256" key="3">
    <source>
        <dbReference type="ARBA" id="ARBA00022679"/>
    </source>
</evidence>
<comment type="catalytic activity">
    <reaction evidence="7">
        <text>L-threonyl-[protein] + ATP = O-phospho-L-threonyl-[protein] + ADP + H(+)</text>
        <dbReference type="Rhea" id="RHEA:46608"/>
        <dbReference type="Rhea" id="RHEA-COMP:11060"/>
        <dbReference type="Rhea" id="RHEA-COMP:11605"/>
        <dbReference type="ChEBI" id="CHEBI:15378"/>
        <dbReference type="ChEBI" id="CHEBI:30013"/>
        <dbReference type="ChEBI" id="CHEBI:30616"/>
        <dbReference type="ChEBI" id="CHEBI:61977"/>
        <dbReference type="ChEBI" id="CHEBI:456216"/>
        <dbReference type="EC" id="2.7.11.1"/>
    </reaction>
</comment>
<evidence type="ECO:0000256" key="2">
    <source>
        <dbReference type="ARBA" id="ARBA00022527"/>
    </source>
</evidence>
<dbReference type="SUPFAM" id="SSF49384">
    <property type="entry name" value="Carbohydrate-binding domain"/>
    <property type="match status" value="1"/>
</dbReference>
<keyword evidence="2" id="KW-0723">Serine/threonine-protein kinase</keyword>
<dbReference type="AlphaFoldDB" id="A0A8J3LLM0"/>
<feature type="compositionally biased region" description="Basic and acidic residues" evidence="10">
    <location>
        <begin position="529"/>
        <end position="545"/>
    </location>
</feature>
<evidence type="ECO:0000259" key="12">
    <source>
        <dbReference type="PROSITE" id="PS51173"/>
    </source>
</evidence>
<proteinExistence type="predicted"/>
<comment type="catalytic activity">
    <reaction evidence="8">
        <text>L-seryl-[protein] + ATP = O-phospho-L-seryl-[protein] + ADP + H(+)</text>
        <dbReference type="Rhea" id="RHEA:17989"/>
        <dbReference type="Rhea" id="RHEA-COMP:9863"/>
        <dbReference type="Rhea" id="RHEA-COMP:11604"/>
        <dbReference type="ChEBI" id="CHEBI:15378"/>
        <dbReference type="ChEBI" id="CHEBI:29999"/>
        <dbReference type="ChEBI" id="CHEBI:30616"/>
        <dbReference type="ChEBI" id="CHEBI:83421"/>
        <dbReference type="ChEBI" id="CHEBI:456216"/>
        <dbReference type="EC" id="2.7.11.1"/>
    </reaction>
</comment>
<dbReference type="GO" id="GO:0030247">
    <property type="term" value="F:polysaccharide binding"/>
    <property type="evidence" value="ECO:0007669"/>
    <property type="project" value="UniProtKB-UniRule"/>
</dbReference>
<dbReference type="PANTHER" id="PTHR43289:SF6">
    <property type="entry name" value="SERINE_THREONINE-PROTEIN KINASE NEKL-3"/>
    <property type="match status" value="1"/>
</dbReference>
<feature type="region of interest" description="Disordered" evidence="10">
    <location>
        <begin position="503"/>
        <end position="545"/>
    </location>
</feature>
<dbReference type="EC" id="2.7.11.1" evidence="1"/>
<dbReference type="Proteomes" id="UP000653674">
    <property type="component" value="Unassembled WGS sequence"/>
</dbReference>
<dbReference type="SMART" id="SM00637">
    <property type="entry name" value="CBD_II"/>
    <property type="match status" value="1"/>
</dbReference>
<feature type="compositionally biased region" description="Low complexity" evidence="10">
    <location>
        <begin position="508"/>
        <end position="520"/>
    </location>
</feature>
<dbReference type="SUPFAM" id="SSF56112">
    <property type="entry name" value="Protein kinase-like (PK-like)"/>
    <property type="match status" value="1"/>
</dbReference>
<evidence type="ECO:0000256" key="5">
    <source>
        <dbReference type="ARBA" id="ARBA00022777"/>
    </source>
</evidence>
<evidence type="ECO:0000256" key="9">
    <source>
        <dbReference type="PROSITE-ProRule" id="PRU10141"/>
    </source>
</evidence>
<dbReference type="PROSITE" id="PS00107">
    <property type="entry name" value="PROTEIN_KINASE_ATP"/>
    <property type="match status" value="1"/>
</dbReference>
<dbReference type="EMBL" id="BONU01000010">
    <property type="protein sequence ID" value="GIG73574.1"/>
    <property type="molecule type" value="Genomic_DNA"/>
</dbReference>
<evidence type="ECO:0000259" key="11">
    <source>
        <dbReference type="PROSITE" id="PS50011"/>
    </source>
</evidence>
<dbReference type="PROSITE" id="PS51173">
    <property type="entry name" value="CBM2"/>
    <property type="match status" value="1"/>
</dbReference>
<gene>
    <name evidence="13" type="ORF">Pfl04_19780</name>
</gene>
<dbReference type="Gene3D" id="2.60.40.290">
    <property type="match status" value="1"/>
</dbReference>
<evidence type="ECO:0000313" key="14">
    <source>
        <dbReference type="Proteomes" id="UP000653674"/>
    </source>
</evidence>
<keyword evidence="6 9" id="KW-0067">ATP-binding</keyword>
<accession>A0A8J3LLM0</accession>
<feature type="domain" description="CBM2" evidence="12">
    <location>
        <begin position="390"/>
        <end position="497"/>
    </location>
</feature>
<dbReference type="GO" id="GO:0005524">
    <property type="term" value="F:ATP binding"/>
    <property type="evidence" value="ECO:0007669"/>
    <property type="project" value="UniProtKB-UniRule"/>
</dbReference>
<comment type="caution">
    <text evidence="13">The sequence shown here is derived from an EMBL/GenBank/DDBJ whole genome shotgun (WGS) entry which is preliminary data.</text>
</comment>
<dbReference type="GO" id="GO:0005975">
    <property type="term" value="P:carbohydrate metabolic process"/>
    <property type="evidence" value="ECO:0007669"/>
    <property type="project" value="InterPro"/>
</dbReference>
<feature type="binding site" evidence="9">
    <location>
        <position position="48"/>
    </location>
    <ligand>
        <name>ATP</name>
        <dbReference type="ChEBI" id="CHEBI:30616"/>
    </ligand>
</feature>
<dbReference type="PROSITE" id="PS50011">
    <property type="entry name" value="PROTEIN_KINASE_DOM"/>
    <property type="match status" value="1"/>
</dbReference>
<keyword evidence="14" id="KW-1185">Reference proteome</keyword>
<dbReference type="InterPro" id="IPR011009">
    <property type="entry name" value="Kinase-like_dom_sf"/>
</dbReference>
<evidence type="ECO:0000256" key="8">
    <source>
        <dbReference type="ARBA" id="ARBA00048679"/>
    </source>
</evidence>
<name>A0A8J3LLM0_9ACTN</name>
<evidence type="ECO:0000256" key="4">
    <source>
        <dbReference type="ARBA" id="ARBA00022741"/>
    </source>
</evidence>
<keyword evidence="5" id="KW-0418">Kinase</keyword>
<evidence type="ECO:0000313" key="13">
    <source>
        <dbReference type="EMBL" id="GIG73574.1"/>
    </source>
</evidence>
<dbReference type="Pfam" id="PF00069">
    <property type="entry name" value="Pkinase"/>
    <property type="match status" value="1"/>
</dbReference>
<evidence type="ECO:0000256" key="7">
    <source>
        <dbReference type="ARBA" id="ARBA00047899"/>
    </source>
</evidence>
<dbReference type="GO" id="GO:0004674">
    <property type="term" value="F:protein serine/threonine kinase activity"/>
    <property type="evidence" value="ECO:0007669"/>
    <property type="project" value="UniProtKB-KW"/>
</dbReference>
<dbReference type="InterPro" id="IPR008965">
    <property type="entry name" value="CBM2/CBM3_carb-bd_dom_sf"/>
</dbReference>
<dbReference type="InterPro" id="IPR008271">
    <property type="entry name" value="Ser/Thr_kinase_AS"/>
</dbReference>
<protein>
    <recommendedName>
        <fullName evidence="1">non-specific serine/threonine protein kinase</fullName>
        <ecNumber evidence="1">2.7.11.1</ecNumber>
    </recommendedName>
</protein>
<dbReference type="InterPro" id="IPR000719">
    <property type="entry name" value="Prot_kinase_dom"/>
</dbReference>
<dbReference type="Gene3D" id="3.30.200.20">
    <property type="entry name" value="Phosphorylase Kinase, domain 1"/>
    <property type="match status" value="1"/>
</dbReference>
<dbReference type="Gene3D" id="1.10.510.10">
    <property type="entry name" value="Transferase(Phosphotransferase) domain 1"/>
    <property type="match status" value="1"/>
</dbReference>
<dbReference type="PANTHER" id="PTHR43289">
    <property type="entry name" value="MITOGEN-ACTIVATED PROTEIN KINASE KINASE KINASE 20-RELATED"/>
    <property type="match status" value="1"/>
</dbReference>
<reference evidence="13" key="1">
    <citation type="submission" date="2021-01" db="EMBL/GenBank/DDBJ databases">
        <title>Whole genome shotgun sequence of Planosporangium flavigriseum NBRC 105377.</title>
        <authorList>
            <person name="Komaki H."/>
            <person name="Tamura T."/>
        </authorList>
    </citation>
    <scope>NUCLEOTIDE SEQUENCE</scope>
    <source>
        <strain evidence="13">NBRC 105377</strain>
    </source>
</reference>
<dbReference type="InterPro" id="IPR001919">
    <property type="entry name" value="CBD2"/>
</dbReference>
<keyword evidence="3" id="KW-0808">Transferase</keyword>
<evidence type="ECO:0000256" key="1">
    <source>
        <dbReference type="ARBA" id="ARBA00012513"/>
    </source>
</evidence>
<dbReference type="PROSITE" id="PS00108">
    <property type="entry name" value="PROTEIN_KINASE_ST"/>
    <property type="match status" value="1"/>
</dbReference>
<dbReference type="InterPro" id="IPR012291">
    <property type="entry name" value="CBM2_carb-bd_dom_sf"/>
</dbReference>
<dbReference type="GO" id="GO:0004553">
    <property type="term" value="F:hydrolase activity, hydrolyzing O-glycosyl compounds"/>
    <property type="evidence" value="ECO:0007669"/>
    <property type="project" value="InterPro"/>
</dbReference>
<evidence type="ECO:0000256" key="6">
    <source>
        <dbReference type="ARBA" id="ARBA00022840"/>
    </source>
</evidence>
<keyword evidence="4 9" id="KW-0547">Nucleotide-binding</keyword>
<dbReference type="CDD" id="cd14014">
    <property type="entry name" value="STKc_PknB_like"/>
    <property type="match status" value="1"/>
</dbReference>
<organism evidence="13 14">
    <name type="scientific">Planosporangium flavigriseum</name>
    <dbReference type="NCBI Taxonomy" id="373681"/>
    <lineage>
        <taxon>Bacteria</taxon>
        <taxon>Bacillati</taxon>
        <taxon>Actinomycetota</taxon>
        <taxon>Actinomycetes</taxon>
        <taxon>Micromonosporales</taxon>
        <taxon>Micromonosporaceae</taxon>
        <taxon>Planosporangium</taxon>
    </lineage>
</organism>
<dbReference type="SMART" id="SM00220">
    <property type="entry name" value="S_TKc"/>
    <property type="match status" value="1"/>
</dbReference>